<protein>
    <recommendedName>
        <fullName evidence="3">Lipoprotein</fullName>
    </recommendedName>
</protein>
<dbReference type="EMBL" id="JAERRF010000074">
    <property type="protein sequence ID" value="MBL1102778.1"/>
    <property type="molecule type" value="Genomic_DNA"/>
</dbReference>
<proteinExistence type="predicted"/>
<evidence type="ECO:0000313" key="1">
    <source>
        <dbReference type="EMBL" id="MBL1102778.1"/>
    </source>
</evidence>
<dbReference type="Proteomes" id="UP000634229">
    <property type="component" value="Unassembled WGS sequence"/>
</dbReference>
<comment type="caution">
    <text evidence="1">The sequence shown here is derived from an EMBL/GenBank/DDBJ whole genome shotgun (WGS) entry which is preliminary data.</text>
</comment>
<gene>
    <name evidence="1" type="ORF">JK363_40680</name>
</gene>
<evidence type="ECO:0008006" key="3">
    <source>
        <dbReference type="Google" id="ProtNLM"/>
    </source>
</evidence>
<keyword evidence="2" id="KW-1185">Reference proteome</keyword>
<evidence type="ECO:0000313" key="2">
    <source>
        <dbReference type="Proteomes" id="UP000634229"/>
    </source>
</evidence>
<accession>A0ABS1NRY2</accession>
<reference evidence="1 2" key="1">
    <citation type="submission" date="2021-01" db="EMBL/GenBank/DDBJ databases">
        <title>WGS of actinomycetes isolated from Thailand.</title>
        <authorList>
            <person name="Thawai C."/>
        </authorList>
    </citation>
    <scope>NUCLEOTIDE SEQUENCE [LARGE SCALE GENOMIC DNA]</scope>
    <source>
        <strain evidence="1 2">CA1R205</strain>
    </source>
</reference>
<organism evidence="1 2">
    <name type="scientific">Streptomyces coffeae</name>
    <dbReference type="NCBI Taxonomy" id="621382"/>
    <lineage>
        <taxon>Bacteria</taxon>
        <taxon>Bacillati</taxon>
        <taxon>Actinomycetota</taxon>
        <taxon>Actinomycetes</taxon>
        <taxon>Kitasatosporales</taxon>
        <taxon>Streptomycetaceae</taxon>
        <taxon>Streptomyces</taxon>
    </lineage>
</organism>
<name>A0ABS1NRY2_9ACTN</name>
<sequence>MPKVPSGDIRKLDVDAVVAAQIAAGDHANQSAFSEKTKERIHRCAAERNRCPMLAPEYQDLTGDGKSELIVGFGLEESNMALWVYRLDHGAVARILDTAGKPLFVEVANGKLVVREPMAIPGYEMRTVFSWDGRRQVMDLQTLDYVRTSPAASTEPTP</sequence>